<dbReference type="Pfam" id="PF04773">
    <property type="entry name" value="FecR"/>
    <property type="match status" value="1"/>
</dbReference>
<dbReference type="Proteomes" id="UP000078084">
    <property type="component" value="Unassembled WGS sequence"/>
</dbReference>
<gene>
    <name evidence="3" type="ORF">AAV32_00510</name>
</gene>
<dbReference type="PANTHER" id="PTHR30273:SF2">
    <property type="entry name" value="PROTEIN FECR"/>
    <property type="match status" value="1"/>
</dbReference>
<dbReference type="InterPro" id="IPR006860">
    <property type="entry name" value="FecR"/>
</dbReference>
<dbReference type="STRING" id="206506.AAV32_00510"/>
<name>A0A171KVF8_9BURK</name>
<keyword evidence="4" id="KW-1185">Reference proteome</keyword>
<evidence type="ECO:0008006" key="5">
    <source>
        <dbReference type="Google" id="ProtNLM"/>
    </source>
</evidence>
<dbReference type="GO" id="GO:0016989">
    <property type="term" value="F:sigma factor antagonist activity"/>
    <property type="evidence" value="ECO:0007669"/>
    <property type="project" value="TreeGrafter"/>
</dbReference>
<dbReference type="AlphaFoldDB" id="A0A171KVF8"/>
<dbReference type="InterPro" id="IPR032623">
    <property type="entry name" value="FecR_N"/>
</dbReference>
<evidence type="ECO:0000313" key="3">
    <source>
        <dbReference type="EMBL" id="KKO72875.1"/>
    </source>
</evidence>
<protein>
    <recommendedName>
        <fullName evidence="5">FecR family protein</fullName>
    </recommendedName>
</protein>
<dbReference type="InterPro" id="IPR012373">
    <property type="entry name" value="Ferrdict_sens_TM"/>
</dbReference>
<dbReference type="Gene3D" id="2.60.120.1440">
    <property type="match status" value="1"/>
</dbReference>
<dbReference type="PATRIC" id="fig|206506.3.peg.132"/>
<sequence length="330" mass="36924">MASDTDIDPRILNEAAAWLARFDEGALSADETASLRAWQQRSPQHTEAWSRVQALMAIFNQIPAQVQPQVLPAMALSRSQGRRRMMRGLGMLTLAAPLGWLSYRYHADGLAGGPWQPVSDWHTRLGEISEQRLDDGSLLVMNTDTAVDIRFTAQERRIRLRAGEIFLESARQPDPLQRPLLVETREGTARALGTGYVVRQHADRTEVAVHEGRVALRRHGETRDFIVLEPGQAMDFSRTGTPGSVRHATPDELMWRHGLLVANGMRLDTLLAELGRYRPGLLQVQPEIAGLRASGSFSLRDTDASLALLADTLQLRITRRTRYWIVLGRS</sequence>
<evidence type="ECO:0000313" key="4">
    <source>
        <dbReference type="Proteomes" id="UP000078084"/>
    </source>
</evidence>
<dbReference type="RefSeq" id="WP_068366378.1">
    <property type="nucleotide sequence ID" value="NZ_LBNE01000001.1"/>
</dbReference>
<dbReference type="Pfam" id="PF16220">
    <property type="entry name" value="DUF4880"/>
    <property type="match status" value="1"/>
</dbReference>
<feature type="domain" description="FecR N-terminal" evidence="2">
    <location>
        <begin position="14"/>
        <end position="55"/>
    </location>
</feature>
<feature type="domain" description="FecR protein" evidence="1">
    <location>
        <begin position="120"/>
        <end position="214"/>
    </location>
</feature>
<comment type="caution">
    <text evidence="3">The sequence shown here is derived from an EMBL/GenBank/DDBJ whole genome shotgun (WGS) entry which is preliminary data.</text>
</comment>
<dbReference type="PANTHER" id="PTHR30273">
    <property type="entry name" value="PERIPLASMIC SIGNAL SENSOR AND SIGMA FACTOR ACTIVATOR FECR-RELATED"/>
    <property type="match status" value="1"/>
</dbReference>
<dbReference type="PIRSF" id="PIRSF018266">
    <property type="entry name" value="FecR"/>
    <property type="match status" value="1"/>
</dbReference>
<proteinExistence type="predicted"/>
<evidence type="ECO:0000259" key="2">
    <source>
        <dbReference type="Pfam" id="PF16220"/>
    </source>
</evidence>
<accession>A0A171KVF8</accession>
<organism evidence="3 4">
    <name type="scientific">Kerstersia gyiorum</name>
    <dbReference type="NCBI Taxonomy" id="206506"/>
    <lineage>
        <taxon>Bacteria</taxon>
        <taxon>Pseudomonadati</taxon>
        <taxon>Pseudomonadota</taxon>
        <taxon>Betaproteobacteria</taxon>
        <taxon>Burkholderiales</taxon>
        <taxon>Alcaligenaceae</taxon>
        <taxon>Kerstersia</taxon>
    </lineage>
</organism>
<dbReference type="EMBL" id="LBNE01000001">
    <property type="protein sequence ID" value="KKO72875.1"/>
    <property type="molecule type" value="Genomic_DNA"/>
</dbReference>
<reference evidence="3 4" key="1">
    <citation type="submission" date="2015-04" db="EMBL/GenBank/DDBJ databases">
        <title>Genome sequence of Kerstersia gyiorum CG1.</title>
        <authorList>
            <person name="Greninger A.L."/>
            <person name="Kozyreva V."/>
            <person name="Chaturvedi V."/>
        </authorList>
    </citation>
    <scope>NUCLEOTIDE SEQUENCE [LARGE SCALE GENOMIC DNA]</scope>
    <source>
        <strain evidence="3 4">CG1</strain>
    </source>
</reference>
<evidence type="ECO:0000259" key="1">
    <source>
        <dbReference type="Pfam" id="PF04773"/>
    </source>
</evidence>